<protein>
    <submittedName>
        <fullName evidence="4">2OG-Fe oxygenase protein</fullName>
    </submittedName>
</protein>
<dbReference type="eggNOG" id="KOG0143">
    <property type="taxonomic scope" value="Eukaryota"/>
</dbReference>
<dbReference type="EMBL" id="CP001329">
    <property type="protein sequence ID" value="ACO65572.1"/>
    <property type="molecule type" value="Genomic_DNA"/>
</dbReference>
<comment type="similarity">
    <text evidence="1">Belongs to the iron/ascorbate-dependent oxidoreductase family.</text>
</comment>
<organism evidence="4 5">
    <name type="scientific">Micromonas commoda (strain RCC299 / NOUM17 / CCMP2709)</name>
    <name type="common">Picoplanktonic green alga</name>
    <dbReference type="NCBI Taxonomy" id="296587"/>
    <lineage>
        <taxon>Eukaryota</taxon>
        <taxon>Viridiplantae</taxon>
        <taxon>Chlorophyta</taxon>
        <taxon>Mamiellophyceae</taxon>
        <taxon>Mamiellales</taxon>
        <taxon>Mamiellaceae</taxon>
        <taxon>Micromonas</taxon>
    </lineage>
</organism>
<dbReference type="RefSeq" id="XP_002504314.1">
    <property type="nucleotide sequence ID" value="XM_002504268.1"/>
</dbReference>
<dbReference type="PRINTS" id="PR00682">
    <property type="entry name" value="IPNSYNTHASE"/>
</dbReference>
<dbReference type="InParanoid" id="C1ECE9"/>
<dbReference type="PANTHER" id="PTHR47990">
    <property type="entry name" value="2-OXOGLUTARATE (2OG) AND FE(II)-DEPENDENT OXYGENASE SUPERFAMILY PROTEIN-RELATED"/>
    <property type="match status" value="1"/>
</dbReference>
<dbReference type="InterPro" id="IPR044861">
    <property type="entry name" value="IPNS-like_FE2OG_OXY"/>
</dbReference>
<dbReference type="Pfam" id="PF14226">
    <property type="entry name" value="DIOX_N"/>
    <property type="match status" value="1"/>
</dbReference>
<feature type="region of interest" description="Disordered" evidence="2">
    <location>
        <begin position="392"/>
        <end position="414"/>
    </location>
</feature>
<dbReference type="Gene3D" id="2.60.120.330">
    <property type="entry name" value="B-lactam Antibiotic, Isopenicillin N Synthase, Chain"/>
    <property type="match status" value="1"/>
</dbReference>
<keyword evidence="1" id="KW-0479">Metal-binding</keyword>
<dbReference type="Pfam" id="PF03171">
    <property type="entry name" value="2OG-FeII_Oxy"/>
    <property type="match status" value="1"/>
</dbReference>
<keyword evidence="1" id="KW-0560">Oxidoreductase</keyword>
<dbReference type="FunCoup" id="C1ECE9">
    <property type="interactions" value="123"/>
</dbReference>
<feature type="compositionally biased region" description="Low complexity" evidence="2">
    <location>
        <begin position="12"/>
        <end position="23"/>
    </location>
</feature>
<reference evidence="4 5" key="1">
    <citation type="journal article" date="2009" name="Science">
        <title>Green evolution and dynamic adaptations revealed by genomes of the marine picoeukaryotes Micromonas.</title>
        <authorList>
            <person name="Worden A.Z."/>
            <person name="Lee J.H."/>
            <person name="Mock T."/>
            <person name="Rouze P."/>
            <person name="Simmons M.P."/>
            <person name="Aerts A.L."/>
            <person name="Allen A.E."/>
            <person name="Cuvelier M.L."/>
            <person name="Derelle E."/>
            <person name="Everett M.V."/>
            <person name="Foulon E."/>
            <person name="Grimwood J."/>
            <person name="Gundlach H."/>
            <person name="Henrissat B."/>
            <person name="Napoli C."/>
            <person name="McDonald S.M."/>
            <person name="Parker M.S."/>
            <person name="Rombauts S."/>
            <person name="Salamov A."/>
            <person name="Von Dassow P."/>
            <person name="Badger J.H."/>
            <person name="Coutinho P.M."/>
            <person name="Demir E."/>
            <person name="Dubchak I."/>
            <person name="Gentemann C."/>
            <person name="Eikrem W."/>
            <person name="Gready J.E."/>
            <person name="John U."/>
            <person name="Lanier W."/>
            <person name="Lindquist E.A."/>
            <person name="Lucas S."/>
            <person name="Mayer K.F."/>
            <person name="Moreau H."/>
            <person name="Not F."/>
            <person name="Otillar R."/>
            <person name="Panaud O."/>
            <person name="Pangilinan J."/>
            <person name="Paulsen I."/>
            <person name="Piegu B."/>
            <person name="Poliakov A."/>
            <person name="Robbens S."/>
            <person name="Schmutz J."/>
            <person name="Toulza E."/>
            <person name="Wyss T."/>
            <person name="Zelensky A."/>
            <person name="Zhou K."/>
            <person name="Armbrust E.V."/>
            <person name="Bhattacharya D."/>
            <person name="Goodenough U.W."/>
            <person name="Van de Peer Y."/>
            <person name="Grigoriev I.V."/>
        </authorList>
    </citation>
    <scope>NUCLEOTIDE SEQUENCE [LARGE SCALE GENOMIC DNA]</scope>
    <source>
        <strain evidence="5">RCC299 / NOUM17</strain>
    </source>
</reference>
<dbReference type="AlphaFoldDB" id="C1ECE9"/>
<evidence type="ECO:0000259" key="3">
    <source>
        <dbReference type="PROSITE" id="PS51471"/>
    </source>
</evidence>
<dbReference type="STRING" id="296587.C1ECE9"/>
<dbReference type="GeneID" id="8246179"/>
<dbReference type="InterPro" id="IPR026992">
    <property type="entry name" value="DIOX_N"/>
</dbReference>
<dbReference type="Proteomes" id="UP000002009">
    <property type="component" value="Chromosome 9"/>
</dbReference>
<keyword evidence="5" id="KW-1185">Reference proteome</keyword>
<evidence type="ECO:0000313" key="5">
    <source>
        <dbReference type="Proteomes" id="UP000002009"/>
    </source>
</evidence>
<dbReference type="InterPro" id="IPR027443">
    <property type="entry name" value="IPNS-like_sf"/>
</dbReference>
<accession>C1ECE9</accession>
<dbReference type="InterPro" id="IPR050231">
    <property type="entry name" value="Iron_ascorbate_oxido_reductase"/>
</dbReference>
<name>C1ECE9_MICCC</name>
<evidence type="ECO:0000313" key="4">
    <source>
        <dbReference type="EMBL" id="ACO65572.1"/>
    </source>
</evidence>
<feature type="region of interest" description="Disordered" evidence="2">
    <location>
        <begin position="1"/>
        <end position="59"/>
    </location>
</feature>
<gene>
    <name evidence="4" type="ORF">MICPUN_61394</name>
</gene>
<keyword evidence="1" id="KW-0408">Iron</keyword>
<dbReference type="GO" id="GO:0016491">
    <property type="term" value="F:oxidoreductase activity"/>
    <property type="evidence" value="ECO:0007669"/>
    <property type="project" value="UniProtKB-KW"/>
</dbReference>
<dbReference type="KEGG" id="mis:MICPUN_61394"/>
<evidence type="ECO:0000256" key="1">
    <source>
        <dbReference type="RuleBase" id="RU003682"/>
    </source>
</evidence>
<dbReference type="SUPFAM" id="SSF51197">
    <property type="entry name" value="Clavaminate synthase-like"/>
    <property type="match status" value="1"/>
</dbReference>
<sequence length="414" mass="44070">MSTAAFSRGPCATASTSASTSPARARRIAPRRPSGRARGSRTRRGASPRAPEASAASAATSTFSALPVLQLPDEDCTPEEEAAFCVRLRDVCHTVGFFYVANHGIAPKVTVDVLEASRAFFALPHDVKQGIANVNSPAFRGYVRLGAENTAGRPDWREQIEMGVEADAPGEETGAEADAAGVDADAAGGVDAYTAGDRPVYDVLVGPNQWPEESACPGFRRRVTAFLDDAASLSRRLMELLALSLDLPRDFFDDDFRGRPNVQAKIASCPSAPEGSPSSASSFGVGAHTDSGYLSLLLQDDVGGLQVQNGHGEWIDAMPIDGTLVVNLGEMLQLRTRGYYLATPHRVVSKAASGAGSPPRLSVPYFWNPRLDAVIEPMESLPETLTWLRPEPEDVAETRSHGDGGNRLIGLTPR</sequence>
<dbReference type="GO" id="GO:0046872">
    <property type="term" value="F:metal ion binding"/>
    <property type="evidence" value="ECO:0007669"/>
    <property type="project" value="UniProtKB-KW"/>
</dbReference>
<feature type="domain" description="Fe2OG dioxygenase" evidence="3">
    <location>
        <begin position="260"/>
        <end position="369"/>
    </location>
</feature>
<evidence type="ECO:0000256" key="2">
    <source>
        <dbReference type="SAM" id="MobiDB-lite"/>
    </source>
</evidence>
<dbReference type="InterPro" id="IPR005123">
    <property type="entry name" value="Oxoglu/Fe-dep_dioxygenase_dom"/>
</dbReference>
<feature type="compositionally biased region" description="Basic and acidic residues" evidence="2">
    <location>
        <begin position="392"/>
        <end position="404"/>
    </location>
</feature>
<dbReference type="PROSITE" id="PS51471">
    <property type="entry name" value="FE2OG_OXY"/>
    <property type="match status" value="1"/>
</dbReference>
<feature type="compositionally biased region" description="Low complexity" evidence="2">
    <location>
        <begin position="47"/>
        <end position="59"/>
    </location>
</feature>
<feature type="compositionally biased region" description="Basic residues" evidence="2">
    <location>
        <begin position="24"/>
        <end position="46"/>
    </location>
</feature>
<dbReference type="OMA" id="SMHLMQA"/>
<proteinExistence type="inferred from homology"/>
<dbReference type="OrthoDB" id="498272at2759"/>